<dbReference type="Proteomes" id="UP000014680">
    <property type="component" value="Unassembled WGS sequence"/>
</dbReference>
<evidence type="ECO:0000259" key="2">
    <source>
        <dbReference type="PROSITE" id="PS50086"/>
    </source>
</evidence>
<feature type="domain" description="Rab-GAP TBC" evidence="2">
    <location>
        <begin position="80"/>
        <end position="289"/>
    </location>
</feature>
<protein>
    <recommendedName>
        <fullName evidence="2">Rab-GAP TBC domain-containing protein</fullName>
    </recommendedName>
</protein>
<keyword evidence="1" id="KW-0343">GTPase activation</keyword>
<dbReference type="RefSeq" id="XP_004184021.1">
    <property type="nucleotide sequence ID" value="XM_004183973.1"/>
</dbReference>
<dbReference type="GO" id="GO:0005096">
    <property type="term" value="F:GTPase activator activity"/>
    <property type="evidence" value="ECO:0007669"/>
    <property type="project" value="UniProtKB-KW"/>
</dbReference>
<gene>
    <name evidence="3" type="ORF">EIN_173500</name>
</gene>
<dbReference type="Pfam" id="PF00566">
    <property type="entry name" value="RabGAP-TBC"/>
    <property type="match status" value="1"/>
</dbReference>
<dbReference type="SUPFAM" id="SSF47923">
    <property type="entry name" value="Ypt/Rab-GAP domain of gyp1p"/>
    <property type="match status" value="2"/>
</dbReference>
<dbReference type="SMART" id="SM00164">
    <property type="entry name" value="TBC"/>
    <property type="match status" value="1"/>
</dbReference>
<dbReference type="PROSITE" id="PS50086">
    <property type="entry name" value="TBC_RABGAP"/>
    <property type="match status" value="1"/>
</dbReference>
<sequence length="390" mass="46578">MVPLLTTLAVTQSQYKINCHCCLKIFRRLCFFLADTSSIPIFSYFMEPLSNLQISSLMDKEGRISNNNMDILRRTLYYRGCEKDARELSWSLCLGYLNHEKTTSERKLEETHYHVIYEKTKSVWQNVIPEQKQNWALYKQIETQIDKDVTRTDKDEHLFQTDDLRHTTLLKTILMTYAFFNMRINYRQGMNYIVSGLMNVTTNENALFWLFKCVMDIIQPFYFCENDTIMRALKKNGCILKVMSPPLYKYLQQRDITYFFCFKWNALLFKRLFNEKDLLRVWDTIFAFPNRKMFYYITAAILKEYTTDIVSCLLSFDELMLFIQKLNGTIGDGIVYQADVVYQEFKKTADSEIVQYVYEKFSYKPAPKNDIRRVFFDIYSQCRPRSYSTK</sequence>
<evidence type="ECO:0000256" key="1">
    <source>
        <dbReference type="ARBA" id="ARBA00022468"/>
    </source>
</evidence>
<name>A0A0A1TYN5_ENTIV</name>
<dbReference type="EMBL" id="KB207112">
    <property type="protein sequence ID" value="ELP84675.1"/>
    <property type="molecule type" value="Genomic_DNA"/>
</dbReference>
<reference evidence="3 4" key="1">
    <citation type="submission" date="2012-10" db="EMBL/GenBank/DDBJ databases">
        <authorList>
            <person name="Zafar N."/>
            <person name="Inman J."/>
            <person name="Hall N."/>
            <person name="Lorenzi H."/>
            <person name="Caler E."/>
        </authorList>
    </citation>
    <scope>NUCLEOTIDE SEQUENCE [LARGE SCALE GENOMIC DNA]</scope>
    <source>
        <strain evidence="3 4">IP1</strain>
    </source>
</reference>
<dbReference type="OrthoDB" id="10264062at2759"/>
<dbReference type="Gene3D" id="1.10.472.80">
    <property type="entry name" value="Ypt/Rab-GAP domain of gyp1p, domain 3"/>
    <property type="match status" value="1"/>
</dbReference>
<evidence type="ECO:0000313" key="3">
    <source>
        <dbReference type="EMBL" id="ELP84675.1"/>
    </source>
</evidence>
<dbReference type="InterPro" id="IPR000195">
    <property type="entry name" value="Rab-GAP-TBC_dom"/>
</dbReference>
<keyword evidence="4" id="KW-1185">Reference proteome</keyword>
<dbReference type="VEuPathDB" id="AmoebaDB:EIN_173500"/>
<dbReference type="InterPro" id="IPR035969">
    <property type="entry name" value="Rab-GAP_TBC_sf"/>
</dbReference>
<dbReference type="OMA" id="HLASHEC"/>
<dbReference type="AlphaFoldDB" id="A0A0A1TYN5"/>
<dbReference type="Gene3D" id="1.10.8.270">
    <property type="entry name" value="putative rabgap domain of human tbc1 domain family member 14 like domains"/>
    <property type="match status" value="1"/>
</dbReference>
<dbReference type="KEGG" id="eiv:EIN_173500"/>
<organism evidence="3 4">
    <name type="scientific">Entamoeba invadens IP1</name>
    <dbReference type="NCBI Taxonomy" id="370355"/>
    <lineage>
        <taxon>Eukaryota</taxon>
        <taxon>Amoebozoa</taxon>
        <taxon>Evosea</taxon>
        <taxon>Archamoebae</taxon>
        <taxon>Mastigamoebida</taxon>
        <taxon>Entamoebidae</taxon>
        <taxon>Entamoeba</taxon>
    </lineage>
</organism>
<accession>A0A0A1TYN5</accession>
<dbReference type="PANTHER" id="PTHR22957">
    <property type="entry name" value="TBC1 DOMAIN FAMILY MEMBER GTPASE-ACTIVATING PROTEIN"/>
    <property type="match status" value="1"/>
</dbReference>
<evidence type="ECO:0000313" key="4">
    <source>
        <dbReference type="Proteomes" id="UP000014680"/>
    </source>
</evidence>
<dbReference type="PANTHER" id="PTHR22957:SF502">
    <property type="entry name" value="SMALL G PROTEIN SIGNALING MODULATOR 2-RELATED"/>
    <property type="match status" value="1"/>
</dbReference>
<dbReference type="GeneID" id="14883721"/>
<proteinExistence type="predicted"/>